<dbReference type="EMBL" id="KQ095946">
    <property type="protein sequence ID" value="KMS94121.1"/>
    <property type="molecule type" value="Genomic_DNA"/>
</dbReference>
<dbReference type="Gramene" id="KMS94121">
    <property type="protein sequence ID" value="KMS94121"/>
    <property type="gene ID" value="BVRB_024590"/>
</dbReference>
<gene>
    <name evidence="1" type="ORF">BVRB_024590</name>
</gene>
<evidence type="ECO:0000313" key="2">
    <source>
        <dbReference type="Proteomes" id="UP000035740"/>
    </source>
</evidence>
<keyword evidence="2" id="KW-1185">Reference proteome</keyword>
<evidence type="ECO:0000313" key="1">
    <source>
        <dbReference type="EMBL" id="KMS94121.1"/>
    </source>
</evidence>
<protein>
    <submittedName>
        <fullName evidence="1">Uncharacterized protein</fullName>
    </submittedName>
</protein>
<proteinExistence type="predicted"/>
<accession>A0A0J8AZH7</accession>
<organism evidence="1 2">
    <name type="scientific">Beta vulgaris subsp. vulgaris</name>
    <name type="common">Beet</name>
    <dbReference type="NCBI Taxonomy" id="3555"/>
    <lineage>
        <taxon>Eukaryota</taxon>
        <taxon>Viridiplantae</taxon>
        <taxon>Streptophyta</taxon>
        <taxon>Embryophyta</taxon>
        <taxon>Tracheophyta</taxon>
        <taxon>Spermatophyta</taxon>
        <taxon>Magnoliopsida</taxon>
        <taxon>eudicotyledons</taxon>
        <taxon>Gunneridae</taxon>
        <taxon>Pentapetalae</taxon>
        <taxon>Caryophyllales</taxon>
        <taxon>Chenopodiaceae</taxon>
        <taxon>Betoideae</taxon>
        <taxon>Beta</taxon>
    </lineage>
</organism>
<feature type="non-terminal residue" evidence="1">
    <location>
        <position position="232"/>
    </location>
</feature>
<name>A0A0J8AZH7_BETVV</name>
<dbReference type="AlphaFoldDB" id="A0A0J8AZH7"/>
<sequence>MTTRLSLISDAAKQGTGALGQLFTDTPDAFLEAIRWLAPIDSERWCQPLTTDIVNAVTHHISSADFISRRKACDMIVRAVTERDGAESLTLLSSLLLSMRPEDEGDPTSSKDHLEFEQEVFHELKRCRWTGTKLVRILYFLRDVHIDDKAADDKLSDTVHAIVTNFSNGIVNCAACDIPSSCYNFLYLSEKLPNHSLAIMKAFVSSCESIVIRSHKLSFEAKTNVLHAISTV</sequence>
<reference evidence="1 2" key="1">
    <citation type="journal article" date="2014" name="Nature">
        <title>The genome of the recently domesticated crop plant sugar beet (Beta vulgaris).</title>
        <authorList>
            <person name="Dohm J.C."/>
            <person name="Minoche A.E."/>
            <person name="Holtgrawe D."/>
            <person name="Capella-Gutierrez S."/>
            <person name="Zakrzewski F."/>
            <person name="Tafer H."/>
            <person name="Rupp O."/>
            <person name="Sorensen T.R."/>
            <person name="Stracke R."/>
            <person name="Reinhardt R."/>
            <person name="Goesmann A."/>
            <person name="Kraft T."/>
            <person name="Schulz B."/>
            <person name="Stadler P.F."/>
            <person name="Schmidt T."/>
            <person name="Gabaldon T."/>
            <person name="Lehrach H."/>
            <person name="Weisshaar B."/>
            <person name="Himmelbauer H."/>
        </authorList>
    </citation>
    <scope>NUCLEOTIDE SEQUENCE [LARGE SCALE GENOMIC DNA]</scope>
    <source>
        <tissue evidence="1">Taproot</tissue>
    </source>
</reference>
<dbReference type="Proteomes" id="UP000035740">
    <property type="component" value="Unassembled WGS sequence"/>
</dbReference>